<evidence type="ECO:0000256" key="1">
    <source>
        <dbReference type="ARBA" id="ARBA00002190"/>
    </source>
</evidence>
<dbReference type="SUPFAM" id="SSF53098">
    <property type="entry name" value="Ribonuclease H-like"/>
    <property type="match status" value="1"/>
</dbReference>
<dbReference type="Proteomes" id="UP000322617">
    <property type="component" value="Chromosome"/>
</dbReference>
<proteinExistence type="inferred from homology"/>
<dbReference type="Gene3D" id="3.30.420.10">
    <property type="entry name" value="Ribonuclease H-like superfamily/Ribonuclease H"/>
    <property type="match status" value="1"/>
</dbReference>
<evidence type="ECO:0000256" key="2">
    <source>
        <dbReference type="ARBA" id="ARBA00006363"/>
    </source>
</evidence>
<dbReference type="InterPro" id="IPR001598">
    <property type="entry name" value="Transposase_IS30_CS"/>
</dbReference>
<accession>A0A510JQU2</accession>
<dbReference type="GO" id="GO:0004803">
    <property type="term" value="F:transposase activity"/>
    <property type="evidence" value="ECO:0007669"/>
    <property type="project" value="InterPro"/>
</dbReference>
<dbReference type="AlphaFoldDB" id="A0A510JQU2"/>
<dbReference type="KEGG" id="lsz:JCM16776_1817"/>
<dbReference type="Pfam" id="PF00665">
    <property type="entry name" value="rve"/>
    <property type="match status" value="1"/>
</dbReference>
<feature type="domain" description="Integrase catalytic" evidence="3">
    <location>
        <begin position="83"/>
        <end position="247"/>
    </location>
</feature>
<dbReference type="InterPro" id="IPR001584">
    <property type="entry name" value="Integrase_cat-core"/>
</dbReference>
<dbReference type="PANTHER" id="PTHR10948">
    <property type="entry name" value="TRANSPOSASE"/>
    <property type="match status" value="1"/>
</dbReference>
<organism evidence="4 5">
    <name type="scientific">Leptotrichia shahii</name>
    <dbReference type="NCBI Taxonomy" id="157691"/>
    <lineage>
        <taxon>Bacteria</taxon>
        <taxon>Fusobacteriati</taxon>
        <taxon>Fusobacteriota</taxon>
        <taxon>Fusobacteriia</taxon>
        <taxon>Fusobacteriales</taxon>
        <taxon>Leptotrichiaceae</taxon>
        <taxon>Leptotrichia</taxon>
    </lineage>
</organism>
<dbReference type="GO" id="GO:0015074">
    <property type="term" value="P:DNA integration"/>
    <property type="evidence" value="ECO:0007669"/>
    <property type="project" value="InterPro"/>
</dbReference>
<dbReference type="PANTHER" id="PTHR10948:SF23">
    <property type="entry name" value="TRANSPOSASE INSI FOR INSERTION SEQUENCE ELEMENT IS30A-RELATED"/>
    <property type="match status" value="1"/>
</dbReference>
<dbReference type="GO" id="GO:0005829">
    <property type="term" value="C:cytosol"/>
    <property type="evidence" value="ECO:0007669"/>
    <property type="project" value="TreeGrafter"/>
</dbReference>
<dbReference type="InterPro" id="IPR053392">
    <property type="entry name" value="Transposase_IS30-like"/>
</dbReference>
<dbReference type="PROSITE" id="PS50994">
    <property type="entry name" value="INTEGRASE"/>
    <property type="match status" value="1"/>
</dbReference>
<comment type="function">
    <text evidence="1">Required for the transposition of the insertion element.</text>
</comment>
<protein>
    <submittedName>
        <fullName evidence="4">Transposase</fullName>
    </submittedName>
</protein>
<dbReference type="GO" id="GO:0003677">
    <property type="term" value="F:DNA binding"/>
    <property type="evidence" value="ECO:0007669"/>
    <property type="project" value="InterPro"/>
</dbReference>
<gene>
    <name evidence="4" type="ORF">JCM16776_1817</name>
</gene>
<evidence type="ECO:0000313" key="5">
    <source>
        <dbReference type="Proteomes" id="UP000322617"/>
    </source>
</evidence>
<name>A0A510JQU2_9FUSO</name>
<dbReference type="NCBIfam" id="NF033563">
    <property type="entry name" value="transpos_IS30"/>
    <property type="match status" value="1"/>
</dbReference>
<evidence type="ECO:0000259" key="3">
    <source>
        <dbReference type="PROSITE" id="PS50994"/>
    </source>
</evidence>
<dbReference type="InterPro" id="IPR051917">
    <property type="entry name" value="Transposase-Integrase"/>
</dbReference>
<dbReference type="GO" id="GO:0006313">
    <property type="term" value="P:DNA transposition"/>
    <property type="evidence" value="ECO:0007669"/>
    <property type="project" value="InterPro"/>
</dbReference>
<evidence type="ECO:0000313" key="4">
    <source>
        <dbReference type="EMBL" id="BBM41574.1"/>
    </source>
</evidence>
<sequence length="247" mass="28905">MKQEILKREKRVHSIDTFCNVYKRDNPDKVVPSTKTVYEMIRRGQIEGIKPYMFPRMIKLKPRRKTDGQCNTKKNKRILGTSIEQRPEHINSREEKGHFEIDAVKGKNGKNEACIITLVDRKSRYTYILFLAKLNAQNASKALQKLFRKIGKKNFKSITSDNGSEFSRLAELESRNMKVFFAHPYSSYERGTNENTNGLIREFLPKGKSMNGKEKEISEIQKILNERCRKILNYRSAEEYHFDNTTS</sequence>
<dbReference type="EMBL" id="AP019827">
    <property type="protein sequence ID" value="BBM41574.1"/>
    <property type="molecule type" value="Genomic_DNA"/>
</dbReference>
<dbReference type="InterPro" id="IPR012337">
    <property type="entry name" value="RNaseH-like_sf"/>
</dbReference>
<dbReference type="PROSITE" id="PS01043">
    <property type="entry name" value="TRANSPOSASE_IS30"/>
    <property type="match status" value="1"/>
</dbReference>
<dbReference type="InterPro" id="IPR036397">
    <property type="entry name" value="RNaseH_sf"/>
</dbReference>
<reference evidence="4 5" key="1">
    <citation type="submission" date="2019-07" db="EMBL/GenBank/DDBJ databases">
        <title>Complete Genome Sequence of Leptotrichia shahii Strain JCM 16776.</title>
        <authorList>
            <person name="Watanabe S."/>
            <person name="Cui L."/>
        </authorList>
    </citation>
    <scope>NUCLEOTIDE SEQUENCE [LARGE SCALE GENOMIC DNA]</scope>
    <source>
        <strain evidence="4 5">JCM16776</strain>
    </source>
</reference>
<keyword evidence="5" id="KW-1185">Reference proteome</keyword>
<comment type="similarity">
    <text evidence="2">Belongs to the transposase IS30 family.</text>
</comment>